<proteinExistence type="predicted"/>
<accession>A0A644SP50</accession>
<dbReference type="PANTHER" id="PTHR48004">
    <property type="entry name" value="OS01G0149700 PROTEIN"/>
    <property type="match status" value="1"/>
</dbReference>
<dbReference type="Pfam" id="PF12799">
    <property type="entry name" value="LRR_4"/>
    <property type="match status" value="1"/>
</dbReference>
<dbReference type="Gene3D" id="2.60.40.10">
    <property type="entry name" value="Immunoglobulins"/>
    <property type="match status" value="1"/>
</dbReference>
<dbReference type="Pfam" id="PF13855">
    <property type="entry name" value="LRR_8"/>
    <property type="match status" value="1"/>
</dbReference>
<protein>
    <recommendedName>
        <fullName evidence="5">Ig-like domain-containing protein</fullName>
    </recommendedName>
</protein>
<dbReference type="AlphaFoldDB" id="A0A644SP50"/>
<evidence type="ECO:0000256" key="3">
    <source>
        <dbReference type="ARBA" id="ARBA00022737"/>
    </source>
</evidence>
<name>A0A644SP50_9ZZZZ</name>
<dbReference type="InterPro" id="IPR007110">
    <property type="entry name" value="Ig-like_dom"/>
</dbReference>
<dbReference type="Pfam" id="PF18962">
    <property type="entry name" value="Por_Secre_tail"/>
    <property type="match status" value="1"/>
</dbReference>
<evidence type="ECO:0000256" key="2">
    <source>
        <dbReference type="ARBA" id="ARBA00022729"/>
    </source>
</evidence>
<keyword evidence="2" id="KW-0732">Signal</keyword>
<dbReference type="InterPro" id="IPR003591">
    <property type="entry name" value="Leu-rich_rpt_typical-subtyp"/>
</dbReference>
<dbReference type="SMART" id="SM00369">
    <property type="entry name" value="LRR_TYP"/>
    <property type="match status" value="5"/>
</dbReference>
<evidence type="ECO:0000313" key="6">
    <source>
        <dbReference type="EMBL" id="MPL56403.1"/>
    </source>
</evidence>
<dbReference type="Pfam" id="PF00560">
    <property type="entry name" value="LRR_1"/>
    <property type="match status" value="1"/>
</dbReference>
<keyword evidence="4" id="KW-1015">Disulfide bond</keyword>
<reference evidence="6" key="1">
    <citation type="submission" date="2019-08" db="EMBL/GenBank/DDBJ databases">
        <authorList>
            <person name="Kucharzyk K."/>
            <person name="Murdoch R.W."/>
            <person name="Higgins S."/>
            <person name="Loffler F."/>
        </authorList>
    </citation>
    <scope>NUCLEOTIDE SEQUENCE</scope>
</reference>
<evidence type="ECO:0000259" key="5">
    <source>
        <dbReference type="PROSITE" id="PS50835"/>
    </source>
</evidence>
<dbReference type="SMART" id="SM00364">
    <property type="entry name" value="LRR_BAC"/>
    <property type="match status" value="6"/>
</dbReference>
<dbReference type="InterPro" id="IPR025875">
    <property type="entry name" value="Leu-rich_rpt_4"/>
</dbReference>
<gene>
    <name evidence="6" type="ORF">SDC9_01887</name>
</gene>
<evidence type="ECO:0000256" key="4">
    <source>
        <dbReference type="ARBA" id="ARBA00023157"/>
    </source>
</evidence>
<dbReference type="InterPro" id="IPR001611">
    <property type="entry name" value="Leu-rich_rpt"/>
</dbReference>
<evidence type="ECO:0000256" key="1">
    <source>
        <dbReference type="ARBA" id="ARBA00022614"/>
    </source>
</evidence>
<dbReference type="PANTHER" id="PTHR48004:SF58">
    <property type="entry name" value="OS01G0162200 PROTEIN"/>
    <property type="match status" value="1"/>
</dbReference>
<dbReference type="EMBL" id="VSSQ01000003">
    <property type="protein sequence ID" value="MPL56403.1"/>
    <property type="molecule type" value="Genomic_DNA"/>
</dbReference>
<dbReference type="SMART" id="SM00365">
    <property type="entry name" value="LRR_SD22"/>
    <property type="match status" value="6"/>
</dbReference>
<feature type="domain" description="Ig-like" evidence="5">
    <location>
        <begin position="369"/>
        <end position="434"/>
    </location>
</feature>
<sequence>MKKFLLLLVFLIFNIHSAQYSVSTSERNALISIYNQTNGDNWSQKWDLTKDPYYWYGVKIENGAVTELRLNGNLLEGNFPNNVLSLTNLKKLDVSSNKLTGNIPNLGSLINLTYLNISNNNLSGDFYSNISSLFNLEEILLGNNSGTLTSTNFSSFTNLKSLDLSGFGLTEIPSTLGSLSFLKNLNVSNNSITQFGNLSALGNLEELNISKNQLTEIPSEISALAFLKTLDASQNNLTKFSALHNITTLEWLSLENNNLQNLPTEIATLQNLIHLNLANNKLSSNFGTLSSLAKLEQIWLNHNEITTFPTEVLALPQLMSLSLQSNKLSGNIPANLPEICNISNNRYSATEIQNFLNQKPNNTDFVYSPQRYDEEKTEKAILAGAVSLNQLLSASDGYDFTWYKNLDNKTSTTTENYNINSVKATDFGKYTCEAILIKDNTLYILDFATFREPITLEKTETLATNNPNEKILAIYPNPVKDFLHIKNQNYKIENISIYDLSGKIIYSGKSTVINLQNFPTSTYILYIKTEEGYHHFKIIKK</sequence>
<keyword evidence="3" id="KW-0677">Repeat</keyword>
<dbReference type="Gene3D" id="3.80.10.10">
    <property type="entry name" value="Ribonuclease Inhibitor"/>
    <property type="match status" value="2"/>
</dbReference>
<dbReference type="NCBIfam" id="TIGR04183">
    <property type="entry name" value="Por_Secre_tail"/>
    <property type="match status" value="1"/>
</dbReference>
<dbReference type="PROSITE" id="PS51450">
    <property type="entry name" value="LRR"/>
    <property type="match status" value="5"/>
</dbReference>
<keyword evidence="1" id="KW-0433">Leucine-rich repeat</keyword>
<comment type="caution">
    <text evidence="6">The sequence shown here is derived from an EMBL/GenBank/DDBJ whole genome shotgun (WGS) entry which is preliminary data.</text>
</comment>
<dbReference type="InterPro" id="IPR032675">
    <property type="entry name" value="LRR_dom_sf"/>
</dbReference>
<dbReference type="PROSITE" id="PS50835">
    <property type="entry name" value="IG_LIKE"/>
    <property type="match status" value="1"/>
</dbReference>
<organism evidence="6">
    <name type="scientific">bioreactor metagenome</name>
    <dbReference type="NCBI Taxonomy" id="1076179"/>
    <lineage>
        <taxon>unclassified sequences</taxon>
        <taxon>metagenomes</taxon>
        <taxon>ecological metagenomes</taxon>
    </lineage>
</organism>
<dbReference type="SUPFAM" id="SSF52058">
    <property type="entry name" value="L domain-like"/>
    <property type="match status" value="1"/>
</dbReference>
<dbReference type="InterPro" id="IPR052941">
    <property type="entry name" value="StomDev_PlantInt_Reg"/>
</dbReference>
<dbReference type="InterPro" id="IPR026444">
    <property type="entry name" value="Secre_tail"/>
</dbReference>
<dbReference type="InterPro" id="IPR013783">
    <property type="entry name" value="Ig-like_fold"/>
</dbReference>